<dbReference type="PANTHER" id="PTHR38602:SF1">
    <property type="entry name" value="INNER MEMBRANE PROTEIN"/>
    <property type="match status" value="1"/>
</dbReference>
<keyword evidence="3" id="KW-1185">Reference proteome</keyword>
<dbReference type="Proteomes" id="UP001500795">
    <property type="component" value="Unassembled WGS sequence"/>
</dbReference>
<evidence type="ECO:0000313" key="3">
    <source>
        <dbReference type="Proteomes" id="UP001500795"/>
    </source>
</evidence>
<dbReference type="EMBL" id="BAABCX010000006">
    <property type="protein sequence ID" value="GAA3549585.1"/>
    <property type="molecule type" value="Genomic_DNA"/>
</dbReference>
<evidence type="ECO:0000313" key="2">
    <source>
        <dbReference type="EMBL" id="GAA3549585.1"/>
    </source>
</evidence>
<reference evidence="3" key="1">
    <citation type="journal article" date="2019" name="Int. J. Syst. Evol. Microbiol.">
        <title>The Global Catalogue of Microorganisms (GCM) 10K type strain sequencing project: providing services to taxonomists for standard genome sequencing and annotation.</title>
        <authorList>
            <consortium name="The Broad Institute Genomics Platform"/>
            <consortium name="The Broad Institute Genome Sequencing Center for Infectious Disease"/>
            <person name="Wu L."/>
            <person name="Ma J."/>
        </authorList>
    </citation>
    <scope>NUCLEOTIDE SEQUENCE [LARGE SCALE GENOMIC DNA]</scope>
    <source>
        <strain evidence="3">JCM 17110</strain>
    </source>
</reference>
<accession>A0ABP6WHH2</accession>
<gene>
    <name evidence="2" type="ORF">GCM10022394_32200</name>
</gene>
<keyword evidence="1" id="KW-0812">Transmembrane</keyword>
<organism evidence="2 3">
    <name type="scientific">Zobellella aerophila</name>
    <dbReference type="NCBI Taxonomy" id="870480"/>
    <lineage>
        <taxon>Bacteria</taxon>
        <taxon>Pseudomonadati</taxon>
        <taxon>Pseudomonadota</taxon>
        <taxon>Gammaproteobacteria</taxon>
        <taxon>Aeromonadales</taxon>
        <taxon>Aeromonadaceae</taxon>
        <taxon>Zobellella</taxon>
    </lineage>
</organism>
<name>A0ABP6WHH2_9GAMM</name>
<dbReference type="RefSeq" id="WP_344959846.1">
    <property type="nucleotide sequence ID" value="NZ_BAABCX010000006.1"/>
</dbReference>
<dbReference type="PANTHER" id="PTHR38602">
    <property type="entry name" value="INNER MEMBRANE PROTEIN-RELATED"/>
    <property type="match status" value="1"/>
</dbReference>
<keyword evidence="1" id="KW-0472">Membrane</keyword>
<feature type="transmembrane region" description="Helical" evidence="1">
    <location>
        <begin position="40"/>
        <end position="59"/>
    </location>
</feature>
<sequence length="60" mass="6627">MQHLMLALALVLIIEGLGPLLFPHDWRRLLNLLANTEPALLRRIGGGLAAAGAAIFYFFR</sequence>
<keyword evidence="1" id="KW-1133">Transmembrane helix</keyword>
<dbReference type="Pfam" id="PF09838">
    <property type="entry name" value="DUF2065"/>
    <property type="match status" value="1"/>
</dbReference>
<proteinExistence type="predicted"/>
<evidence type="ECO:0008006" key="4">
    <source>
        <dbReference type="Google" id="ProtNLM"/>
    </source>
</evidence>
<evidence type="ECO:0000256" key="1">
    <source>
        <dbReference type="SAM" id="Phobius"/>
    </source>
</evidence>
<dbReference type="InterPro" id="IPR019201">
    <property type="entry name" value="DUF2065"/>
</dbReference>
<comment type="caution">
    <text evidence="2">The sequence shown here is derived from an EMBL/GenBank/DDBJ whole genome shotgun (WGS) entry which is preliminary data.</text>
</comment>
<protein>
    <recommendedName>
        <fullName evidence="4">DUF2065 domain-containing protein</fullName>
    </recommendedName>
</protein>